<evidence type="ECO:0000313" key="2">
    <source>
        <dbReference type="EMBL" id="CAB4195955.1"/>
    </source>
</evidence>
<evidence type="ECO:0000313" key="1">
    <source>
        <dbReference type="EMBL" id="CAB4169614.1"/>
    </source>
</evidence>
<organism evidence="1">
    <name type="scientific">uncultured Caudovirales phage</name>
    <dbReference type="NCBI Taxonomy" id="2100421"/>
    <lineage>
        <taxon>Viruses</taxon>
        <taxon>Duplodnaviria</taxon>
        <taxon>Heunggongvirae</taxon>
        <taxon>Uroviricota</taxon>
        <taxon>Caudoviricetes</taxon>
        <taxon>Peduoviridae</taxon>
        <taxon>Maltschvirus</taxon>
        <taxon>Maltschvirus maltsch</taxon>
    </lineage>
</organism>
<accession>A0A6J5PPW1</accession>
<dbReference type="EMBL" id="LR797245">
    <property type="protein sequence ID" value="CAB4195955.1"/>
    <property type="molecule type" value="Genomic_DNA"/>
</dbReference>
<dbReference type="EMBL" id="LR796842">
    <property type="protein sequence ID" value="CAB4169614.1"/>
    <property type="molecule type" value="Genomic_DNA"/>
</dbReference>
<name>A0A6J5PPW1_9CAUD</name>
<proteinExistence type="predicted"/>
<sequence length="65" mass="7549">MLRLDPPLPVLTPKGKAWAHVLIDYSQEHYLIFVCFQDDTGECWSWESKDLRIQTNQTLGRCANV</sequence>
<gene>
    <name evidence="2" type="ORF">UFOVP1302_45</name>
    <name evidence="1" type="ORF">UFOVP895_48</name>
</gene>
<reference evidence="1" key="1">
    <citation type="submission" date="2020-05" db="EMBL/GenBank/DDBJ databases">
        <authorList>
            <person name="Chiriac C."/>
            <person name="Salcher M."/>
            <person name="Ghai R."/>
            <person name="Kavagutti S V."/>
        </authorList>
    </citation>
    <scope>NUCLEOTIDE SEQUENCE</scope>
</reference>
<protein>
    <submittedName>
        <fullName evidence="1">Uncharacterized protein</fullName>
    </submittedName>
</protein>